<dbReference type="SUPFAM" id="SSF57845">
    <property type="entry name" value="B-box zinc-binding domain"/>
    <property type="match status" value="1"/>
</dbReference>
<dbReference type="SMART" id="SM00336">
    <property type="entry name" value="BBOX"/>
    <property type="match status" value="2"/>
</dbReference>
<dbReference type="Gene3D" id="3.30.160.60">
    <property type="entry name" value="Classic Zinc Finger"/>
    <property type="match status" value="1"/>
</dbReference>
<dbReference type="Pfam" id="PF13908">
    <property type="entry name" value="Shisa_N"/>
    <property type="match status" value="1"/>
</dbReference>
<dbReference type="PROSITE" id="PS51125">
    <property type="entry name" value="NHL"/>
    <property type="match status" value="9"/>
</dbReference>
<feature type="repeat" description="NHL" evidence="6">
    <location>
        <begin position="1468"/>
        <end position="1512"/>
    </location>
</feature>
<feature type="transmembrane region" description="Helical" evidence="8">
    <location>
        <begin position="1056"/>
        <end position="1079"/>
    </location>
</feature>
<dbReference type="PROSITE" id="PS00518">
    <property type="entry name" value="ZF_RING_1"/>
    <property type="match status" value="1"/>
</dbReference>
<dbReference type="CDD" id="cd20482">
    <property type="entry name" value="CC_brat-like"/>
    <property type="match status" value="1"/>
</dbReference>
<feature type="repeat" description="NHL" evidence="6">
    <location>
        <begin position="735"/>
        <end position="778"/>
    </location>
</feature>
<dbReference type="InterPro" id="IPR003649">
    <property type="entry name" value="Bbox_C"/>
</dbReference>
<name>A0A814GRV3_9BILA</name>
<dbReference type="GO" id="GO:0003730">
    <property type="term" value="F:mRNA 3'-UTR binding"/>
    <property type="evidence" value="ECO:0007669"/>
    <property type="project" value="TreeGrafter"/>
</dbReference>
<evidence type="ECO:0000256" key="3">
    <source>
        <dbReference type="ARBA" id="ARBA00022771"/>
    </source>
</evidence>
<gene>
    <name evidence="11" type="ORF">SEV965_LOCUS10753</name>
</gene>
<evidence type="ECO:0000313" key="12">
    <source>
        <dbReference type="Proteomes" id="UP000663889"/>
    </source>
</evidence>
<protein>
    <submittedName>
        <fullName evidence="11">Uncharacterized protein</fullName>
    </submittedName>
</protein>
<dbReference type="SMART" id="SM00184">
    <property type="entry name" value="RING"/>
    <property type="match status" value="1"/>
</dbReference>
<keyword evidence="3 5" id="KW-0863">Zinc-finger</keyword>
<feature type="repeat" description="NHL" evidence="6">
    <location>
        <begin position="870"/>
        <end position="912"/>
    </location>
</feature>
<dbReference type="InterPro" id="IPR000315">
    <property type="entry name" value="Znf_B-box"/>
</dbReference>
<keyword evidence="8" id="KW-0472">Membrane</keyword>
<dbReference type="InterPro" id="IPR001258">
    <property type="entry name" value="NHL_repeat"/>
</dbReference>
<dbReference type="EMBL" id="CAJNOU010000448">
    <property type="protein sequence ID" value="CAF1000372.1"/>
    <property type="molecule type" value="Genomic_DNA"/>
</dbReference>
<evidence type="ECO:0000256" key="8">
    <source>
        <dbReference type="SAM" id="Phobius"/>
    </source>
</evidence>
<feature type="repeat" description="NHL" evidence="6">
    <location>
        <begin position="913"/>
        <end position="956"/>
    </location>
</feature>
<dbReference type="PROSITE" id="PS50089">
    <property type="entry name" value="ZF_RING_2"/>
    <property type="match status" value="1"/>
</dbReference>
<dbReference type="SUPFAM" id="SSF101898">
    <property type="entry name" value="NHL repeat"/>
    <property type="match status" value="2"/>
</dbReference>
<dbReference type="SUPFAM" id="SSF57850">
    <property type="entry name" value="RING/U-box"/>
    <property type="match status" value="1"/>
</dbReference>
<feature type="region of interest" description="Disordered" evidence="7">
    <location>
        <begin position="95"/>
        <end position="147"/>
    </location>
</feature>
<dbReference type="InterPro" id="IPR053891">
    <property type="entry name" value="Shisa_N"/>
</dbReference>
<keyword evidence="1" id="KW-0479">Metal-binding</keyword>
<feature type="domain" description="B box-type" evidence="10">
    <location>
        <begin position="280"/>
        <end position="328"/>
    </location>
</feature>
<dbReference type="PANTHER" id="PTHR24104">
    <property type="entry name" value="E3 UBIQUITIN-PROTEIN LIGASE NHLRC1-RELATED"/>
    <property type="match status" value="1"/>
</dbReference>
<feature type="repeat" description="NHL" evidence="6">
    <location>
        <begin position="1419"/>
        <end position="1463"/>
    </location>
</feature>
<keyword evidence="8" id="KW-0812">Transmembrane</keyword>
<dbReference type="CDD" id="cd14959">
    <property type="entry name" value="NHL_brat_like"/>
    <property type="match status" value="1"/>
</dbReference>
<dbReference type="Proteomes" id="UP000663889">
    <property type="component" value="Unassembled WGS sequence"/>
</dbReference>
<dbReference type="PROSITE" id="PS50119">
    <property type="entry name" value="ZF_BBOX"/>
    <property type="match status" value="2"/>
</dbReference>
<keyword evidence="4" id="KW-0862">Zinc</keyword>
<feature type="repeat" description="NHL" evidence="6">
    <location>
        <begin position="1568"/>
        <end position="1606"/>
    </location>
</feature>
<feature type="compositionally biased region" description="Low complexity" evidence="7">
    <location>
        <begin position="604"/>
        <end position="616"/>
    </location>
</feature>
<feature type="repeat" description="NHL" evidence="6">
    <location>
        <begin position="1610"/>
        <end position="1654"/>
    </location>
</feature>
<dbReference type="InterPro" id="IPR011042">
    <property type="entry name" value="6-blade_b-propeller_TolB-like"/>
</dbReference>
<dbReference type="InterPro" id="IPR017907">
    <property type="entry name" value="Znf_RING_CS"/>
</dbReference>
<feature type="domain" description="RING-type" evidence="9">
    <location>
        <begin position="205"/>
        <end position="247"/>
    </location>
</feature>
<dbReference type="InterPro" id="IPR001841">
    <property type="entry name" value="Znf_RING"/>
</dbReference>
<dbReference type="Pfam" id="PF01436">
    <property type="entry name" value="NHL"/>
    <property type="match status" value="2"/>
</dbReference>
<dbReference type="InterPro" id="IPR050952">
    <property type="entry name" value="TRIM-NHL_E3_ligases"/>
</dbReference>
<evidence type="ECO:0000259" key="10">
    <source>
        <dbReference type="PROSITE" id="PS50119"/>
    </source>
</evidence>
<dbReference type="SMART" id="SM00502">
    <property type="entry name" value="BBC"/>
    <property type="match status" value="1"/>
</dbReference>
<evidence type="ECO:0000256" key="2">
    <source>
        <dbReference type="ARBA" id="ARBA00022737"/>
    </source>
</evidence>
<feature type="compositionally biased region" description="Low complexity" evidence="7">
    <location>
        <begin position="107"/>
        <end position="143"/>
    </location>
</feature>
<evidence type="ECO:0000256" key="1">
    <source>
        <dbReference type="ARBA" id="ARBA00022723"/>
    </source>
</evidence>
<keyword evidence="8" id="KW-1133">Transmembrane helix</keyword>
<keyword evidence="2" id="KW-0677">Repeat</keyword>
<evidence type="ECO:0000256" key="7">
    <source>
        <dbReference type="SAM" id="MobiDB-lite"/>
    </source>
</evidence>
<proteinExistence type="predicted"/>
<evidence type="ECO:0000259" key="9">
    <source>
        <dbReference type="PROSITE" id="PS50089"/>
    </source>
</evidence>
<evidence type="ECO:0000313" key="11">
    <source>
        <dbReference type="EMBL" id="CAF1000372.1"/>
    </source>
</evidence>
<comment type="caution">
    <text evidence="11">The sequence shown here is derived from an EMBL/GenBank/DDBJ whole genome shotgun (WGS) entry which is preliminary data.</text>
</comment>
<organism evidence="11 12">
    <name type="scientific">Rotaria sordida</name>
    <dbReference type="NCBI Taxonomy" id="392033"/>
    <lineage>
        <taxon>Eukaryota</taxon>
        <taxon>Metazoa</taxon>
        <taxon>Spiralia</taxon>
        <taxon>Gnathifera</taxon>
        <taxon>Rotifera</taxon>
        <taxon>Eurotatoria</taxon>
        <taxon>Bdelloidea</taxon>
        <taxon>Philodinida</taxon>
        <taxon>Philodinidae</taxon>
        <taxon>Rotaria</taxon>
    </lineage>
</organism>
<dbReference type="Gene3D" id="2.120.10.30">
    <property type="entry name" value="TolB, C-terminal domain"/>
    <property type="match status" value="3"/>
</dbReference>
<evidence type="ECO:0000256" key="5">
    <source>
        <dbReference type="PROSITE-ProRule" id="PRU00024"/>
    </source>
</evidence>
<dbReference type="Gene3D" id="3.30.40.10">
    <property type="entry name" value="Zinc/RING finger domain, C3HC4 (zinc finger)"/>
    <property type="match status" value="1"/>
</dbReference>
<accession>A0A814GRV3</accession>
<evidence type="ECO:0000256" key="6">
    <source>
        <dbReference type="PROSITE-ProRule" id="PRU00504"/>
    </source>
</evidence>
<feature type="repeat" description="NHL" evidence="6">
    <location>
        <begin position="828"/>
        <end position="869"/>
    </location>
</feature>
<reference evidence="11" key="1">
    <citation type="submission" date="2021-02" db="EMBL/GenBank/DDBJ databases">
        <authorList>
            <person name="Nowell W R."/>
        </authorList>
    </citation>
    <scope>NUCLEOTIDE SEQUENCE</scope>
</reference>
<sequence>MLPSTLKTIFVDGDLDDSSILLDVQHPYRDKDLLLTNHFDDADDDVRDQNSPFFGLFPPTSDTSSNTLLSACVSHDSSGSSSNGSSAAFSFTDSAYASSQSPPPPSSSSSQSQNSNNTTSQSISIMRNLQSQQQQQQHPTQQKQHIKPVTSTHLSLLPGLPTSSPSSSLSSVHSTTDNLCCPSSSAFYTKQQQPHQEYHYNYWNCPGCQEAYKQNRPQVLQCFHSLCEICIEKLSDKENRNISCPLCGLTTMLIDILPDYTIQNNHLNISNDYMLPLGENSTQYCTACKSSESMAVAKCFQCSSFLCHQCVCAHQIMNCFEGHRVVHIKELDSNGNDLRLIFCPIHKNETLKYFCTTCNIPICTTCTTTDHGRVGHEFISLNDAGSHQVAKLQHIVENTRQRLIDLKHSQKLIDRSYSLLQTQYNKAQHDINETFNFYRQLIDERKNDLIKELDNTFNEKQNILTNHMQKIDEAVERANLPLEFSERLFKNSSTPEILMFKKQLENKLNTLNQILPDTNGQSSFELEFVSNFQAIQIGIRNTFGYVRSSPETATLNNHYKPRTQKLINENFNKVIGPPSLNSCHNHNHHQPQNLPTLSPTKSLQQQQQQQQTTTNTNHLLNGIDILSCSLPPTSITKYSNLSSSTPTPISFSLSSNTLDIHSYELWSNAAQSQQQLSSSLTSSNGGNGNLNGQESVVDLVDSLSTLDNYSSLAQNLLLPTRSNNSTLKRQKMIYHQKFGEFGVLEGQFTEPSGVAVNGQGDIIVADTNNHRIQIFDSNGRFRFQFGECGKRDGQLLYPNRVAVFRQSGDIVVTERSPTHQIQIYNQYGQFIRKFGANVLQHPRGVCVDNLGHIIVVECKVMRVFIFDTNGNVLNKFTCSKYLEFPNGVCCNDKQEIFISDNRAHCIKVFSYDGQFVRTIGSEGITNYPIGVVQNSQGDVLIADNHNNFNLTIFNQDYVISVNTKVNIMNLEEQRSNCPGFLDEYGIWNNGFECPSLLDQKRICCGSDSRRYCCPLESLHTSTFSSLNINEKSFLLKNETNISLIEKINLTFLTLPILLTCILIIIILLLFSLIILLIFYRYYKRNKNQQDEYLSTNQKLFVDHFPFSPPHHQLFLKKTYNPQTYLLHQKLKDTLTTSTSTSSAARIPSENYFNNWKEYFTNSEQPMNIYPTVSCHSNELNDNQAYLYSNYLFHGKHQQNGVIVCNKKHAFSDCLHCHKAVCLDCKKLHRQELATVTSALLTDLEKSSDLCKDALNMEVTTFLMHCDTVKKQISIYAKELIDLIKQQEKELKNDLNKMITQQLDASKKVLTQFEKNKEEIDHFVRLSKQKIERNESILDEKYIEIQNTATKHLTTLQNVVTTLKTKRKDISFTPIHLRQDNLGELNLISPISSLDQHVSLLISIDDNNNNLQQLVPPSGIRQVGQWGNGPLEFWCPSGLTITRNNEHLIVVDSWNHRLQMLTIDGQYIRSTSGKKGRGFEELNNPRDVCINKSNQWIIVSDSGNHRLVVYDLNNFQVERLIGEHDSQINLHYPFGICCDDDDLLYICDRGNNRIIVIRFNDGILIRQWGRKGIQHGEFDAPDFICCRQNILAVSDFNNHRIQVFTLNGEFLFTFGKLGSSDTGEFRYPRGIAIDDEGFFMVADWVNNRLQLFTPTGELSAIVSDKNSESLNDELALLKVEFDRPIGLTVSSQGVVFVTEWGRSHRIIIY</sequence>
<feature type="compositionally biased region" description="Polar residues" evidence="7">
    <location>
        <begin position="590"/>
        <end position="603"/>
    </location>
</feature>
<dbReference type="PANTHER" id="PTHR24104:SF47">
    <property type="entry name" value="E3 UBIQUITIN-PROTEIN LIGASE NHLRC1"/>
    <property type="match status" value="1"/>
</dbReference>
<dbReference type="InterPro" id="IPR013083">
    <property type="entry name" value="Znf_RING/FYVE/PHD"/>
</dbReference>
<dbReference type="Pfam" id="PF17170">
    <property type="entry name" value="DUF5128"/>
    <property type="match status" value="1"/>
</dbReference>
<evidence type="ECO:0000256" key="4">
    <source>
        <dbReference type="ARBA" id="ARBA00022833"/>
    </source>
</evidence>
<feature type="domain" description="B box-type" evidence="10">
    <location>
        <begin position="338"/>
        <end position="381"/>
    </location>
</feature>
<dbReference type="Pfam" id="PF00643">
    <property type="entry name" value="zf-B_box"/>
    <property type="match status" value="1"/>
</dbReference>
<feature type="region of interest" description="Disordered" evidence="7">
    <location>
        <begin position="577"/>
        <end position="616"/>
    </location>
</feature>
<feature type="repeat" description="NHL" evidence="6">
    <location>
        <begin position="782"/>
        <end position="827"/>
    </location>
</feature>
<dbReference type="GO" id="GO:0008270">
    <property type="term" value="F:zinc ion binding"/>
    <property type="evidence" value="ECO:0007669"/>
    <property type="project" value="UniProtKB-KW"/>
</dbReference>